<dbReference type="Pfam" id="PF02469">
    <property type="entry name" value="Fasciclin"/>
    <property type="match status" value="1"/>
</dbReference>
<protein>
    <recommendedName>
        <fullName evidence="2">FAS1 domain-containing protein</fullName>
    </recommendedName>
</protein>
<dbReference type="SUPFAM" id="SSF82153">
    <property type="entry name" value="FAS1 domain"/>
    <property type="match status" value="1"/>
</dbReference>
<feature type="signal peptide" evidence="1">
    <location>
        <begin position="1"/>
        <end position="19"/>
    </location>
</feature>
<evidence type="ECO:0000313" key="4">
    <source>
        <dbReference type="Proteomes" id="UP000461730"/>
    </source>
</evidence>
<proteinExistence type="predicted"/>
<keyword evidence="4" id="KW-1185">Reference proteome</keyword>
<organism evidence="3 4">
    <name type="scientific">Chitinophaga tropicalis</name>
    <dbReference type="NCBI Taxonomy" id="2683588"/>
    <lineage>
        <taxon>Bacteria</taxon>
        <taxon>Pseudomonadati</taxon>
        <taxon>Bacteroidota</taxon>
        <taxon>Chitinophagia</taxon>
        <taxon>Chitinophagales</taxon>
        <taxon>Chitinophagaceae</taxon>
        <taxon>Chitinophaga</taxon>
    </lineage>
</organism>
<dbReference type="InterPro" id="IPR000782">
    <property type="entry name" value="FAS1_domain"/>
</dbReference>
<dbReference type="AlphaFoldDB" id="A0A7K1UDN0"/>
<gene>
    <name evidence="3" type="ORF">GO493_29790</name>
</gene>
<keyword evidence="1" id="KW-0732">Signal</keyword>
<dbReference type="Gene3D" id="2.30.180.10">
    <property type="entry name" value="FAS1 domain"/>
    <property type="match status" value="1"/>
</dbReference>
<evidence type="ECO:0000259" key="2">
    <source>
        <dbReference type="Pfam" id="PF02469"/>
    </source>
</evidence>
<accession>A0A7K1UDN0</accession>
<dbReference type="PROSITE" id="PS51257">
    <property type="entry name" value="PROKAR_LIPOPROTEIN"/>
    <property type="match status" value="1"/>
</dbReference>
<dbReference type="EMBL" id="WRXN01000027">
    <property type="protein sequence ID" value="MVT12482.1"/>
    <property type="molecule type" value="Genomic_DNA"/>
</dbReference>
<dbReference type="Proteomes" id="UP000461730">
    <property type="component" value="Unassembled WGS sequence"/>
</dbReference>
<comment type="caution">
    <text evidence="3">The sequence shown here is derived from an EMBL/GenBank/DDBJ whole genome shotgun (WGS) entry which is preliminary data.</text>
</comment>
<reference evidence="3 4" key="1">
    <citation type="submission" date="2019-12" db="EMBL/GenBank/DDBJ databases">
        <title>Chitinophaga sp. strain ysch24 (GDMCC 1.1355), whole genome shotgun sequence.</title>
        <authorList>
            <person name="Zhang X."/>
        </authorList>
    </citation>
    <scope>NUCLEOTIDE SEQUENCE [LARGE SCALE GENOMIC DNA]</scope>
    <source>
        <strain evidence="4">ysch24</strain>
    </source>
</reference>
<name>A0A7K1UDN0_9BACT</name>
<evidence type="ECO:0000313" key="3">
    <source>
        <dbReference type="EMBL" id="MVT12482.1"/>
    </source>
</evidence>
<feature type="chain" id="PRO_5029524638" description="FAS1 domain-containing protein" evidence="1">
    <location>
        <begin position="20"/>
        <end position="233"/>
    </location>
</feature>
<feature type="domain" description="FAS1" evidence="2">
    <location>
        <begin position="51"/>
        <end position="210"/>
    </location>
</feature>
<evidence type="ECO:0000256" key="1">
    <source>
        <dbReference type="SAM" id="SignalP"/>
    </source>
</evidence>
<dbReference type="InterPro" id="IPR036378">
    <property type="entry name" value="FAS1_dom_sf"/>
</dbReference>
<sequence>MFMRTIICLMAAIILGLCACNKDDYYQDSGRHDPSFKGSTLEYLDAVPLFFDTVAAIVRIAGMEDVFKEDTLTFFAPTDRAVLSTLKRLNFTLYLLNEDTVKTLEDVPAEIWRKYLQMYMFHGANQLKDYPQIDYNLLNIYPGQGFLSWNQTPMNIGVIYNDDNGVKYVGYRQLSISFIPDPARPMNNWTTYKVASSNITTYNGVVHALSDIYFGFDINYFLQDAVTTMQNGE</sequence>